<feature type="transmembrane region" description="Helical" evidence="1">
    <location>
        <begin position="149"/>
        <end position="165"/>
    </location>
</feature>
<keyword evidence="1" id="KW-0472">Membrane</keyword>
<evidence type="ECO:0000256" key="1">
    <source>
        <dbReference type="SAM" id="Phobius"/>
    </source>
</evidence>
<dbReference type="RefSeq" id="WP_370718620.1">
    <property type="nucleotide sequence ID" value="NZ_JBGGTQ010000004.1"/>
</dbReference>
<dbReference type="EMBL" id="JBGGTQ010000004">
    <property type="protein sequence ID" value="MEZ0492578.1"/>
    <property type="molecule type" value="Genomic_DNA"/>
</dbReference>
<dbReference type="Proteomes" id="UP001566476">
    <property type="component" value="Unassembled WGS sequence"/>
</dbReference>
<gene>
    <name evidence="2" type="ORF">AB2L28_10045</name>
</gene>
<proteinExistence type="predicted"/>
<organism evidence="2 3">
    <name type="scientific">Kineococcus mangrovi</name>
    <dbReference type="NCBI Taxonomy" id="1660183"/>
    <lineage>
        <taxon>Bacteria</taxon>
        <taxon>Bacillati</taxon>
        <taxon>Actinomycetota</taxon>
        <taxon>Actinomycetes</taxon>
        <taxon>Kineosporiales</taxon>
        <taxon>Kineosporiaceae</taxon>
        <taxon>Kineococcus</taxon>
    </lineage>
</organism>
<evidence type="ECO:0000313" key="3">
    <source>
        <dbReference type="Proteomes" id="UP001566476"/>
    </source>
</evidence>
<protein>
    <recommendedName>
        <fullName evidence="4">DMT family transporter</fullName>
    </recommendedName>
</protein>
<feature type="transmembrane region" description="Helical" evidence="1">
    <location>
        <begin position="185"/>
        <end position="203"/>
    </location>
</feature>
<feature type="transmembrane region" description="Helical" evidence="1">
    <location>
        <begin position="239"/>
        <end position="260"/>
    </location>
</feature>
<dbReference type="PANTHER" id="PTHR40761">
    <property type="entry name" value="CONSERVED INTEGRAL MEMBRANE ALANINE VALINE AND LEUCINE RICH PROTEIN-RELATED"/>
    <property type="match status" value="1"/>
</dbReference>
<feature type="transmembrane region" description="Helical" evidence="1">
    <location>
        <begin position="215"/>
        <end position="233"/>
    </location>
</feature>
<keyword evidence="1" id="KW-0812">Transmembrane</keyword>
<feature type="transmembrane region" description="Helical" evidence="1">
    <location>
        <begin position="65"/>
        <end position="86"/>
    </location>
</feature>
<comment type="caution">
    <text evidence="2">The sequence shown here is derived from an EMBL/GenBank/DDBJ whole genome shotgun (WGS) entry which is preliminary data.</text>
</comment>
<feature type="transmembrane region" description="Helical" evidence="1">
    <location>
        <begin position="124"/>
        <end position="142"/>
    </location>
</feature>
<evidence type="ECO:0008006" key="4">
    <source>
        <dbReference type="Google" id="ProtNLM"/>
    </source>
</evidence>
<keyword evidence="3" id="KW-1185">Reference proteome</keyword>
<keyword evidence="1" id="KW-1133">Transmembrane helix</keyword>
<feature type="transmembrane region" description="Helical" evidence="1">
    <location>
        <begin position="95"/>
        <end position="112"/>
    </location>
</feature>
<sequence>MGPALAAAVLAALGYAAGSILQAVGVRGGSGAAALTRSPLYLTGLGCDGLAWLLSLVALRRLPTFAVQSLLAGSLALTVLLARAFLGSRLRPRDTAAVLGLVAALAVVGGAGTEQPSPTVGPGGQVALCVAAGLALVAVLGLRRSGSAAFAGLAGLGYSVAALGARAVTLPDAWSQAWRVGLEPVAWAVVVAGVAGTLGYAAALEKGPVGPATALLWSVEVVVPAVAGFWLLGDVVRPGWWVPTVAALLVVVGCSVVLAGSPALPEEA</sequence>
<name>A0ABV4I1M5_9ACTN</name>
<reference evidence="2 3" key="1">
    <citation type="submission" date="2024-07" db="EMBL/GenBank/DDBJ databases">
        <authorList>
            <person name="Thanompreechachai J."/>
            <person name="Duangmal K."/>
        </authorList>
    </citation>
    <scope>NUCLEOTIDE SEQUENCE [LARGE SCALE GENOMIC DNA]</scope>
    <source>
        <strain evidence="2 3">TBRC 1896</strain>
    </source>
</reference>
<accession>A0ABV4I1M5</accession>
<evidence type="ECO:0000313" key="2">
    <source>
        <dbReference type="EMBL" id="MEZ0492578.1"/>
    </source>
</evidence>
<dbReference type="PANTHER" id="PTHR40761:SF1">
    <property type="entry name" value="CONSERVED INTEGRAL MEMBRANE ALANINE VALINE AND LEUCINE RICH PROTEIN-RELATED"/>
    <property type="match status" value="1"/>
</dbReference>